<evidence type="ECO:0000313" key="3">
    <source>
        <dbReference type="Proteomes" id="UP000830639"/>
    </source>
</evidence>
<accession>A0ABY4JLA9</accession>
<gene>
    <name evidence="2" type="ORF">MY490_18180</name>
</gene>
<keyword evidence="3" id="KW-1185">Reference proteome</keyword>
<reference evidence="2 3" key="1">
    <citation type="submission" date="2022-04" db="EMBL/GenBank/DDBJ databases">
        <title>Mechanism of arsenic methylation and mitigation arsenic toxicity by Bacillus sp. LH14 from an Arsenic-Contaminated Paddy Soil.</title>
        <authorList>
            <person name="Wang D."/>
        </authorList>
    </citation>
    <scope>NUCLEOTIDE SEQUENCE [LARGE SCALE GENOMIC DNA]</scope>
    <source>
        <strain evidence="2 3">LH14</strain>
    </source>
</reference>
<organism evidence="2 3">
    <name type="scientific">Gottfriedia acidiceleris</name>
    <dbReference type="NCBI Taxonomy" id="371036"/>
    <lineage>
        <taxon>Bacteria</taxon>
        <taxon>Bacillati</taxon>
        <taxon>Bacillota</taxon>
        <taxon>Bacilli</taxon>
        <taxon>Bacillales</taxon>
        <taxon>Bacillaceae</taxon>
        <taxon>Gottfriedia</taxon>
    </lineage>
</organism>
<feature type="chain" id="PRO_5045739466" description="Lipoprotein" evidence="1">
    <location>
        <begin position="19"/>
        <end position="126"/>
    </location>
</feature>
<sequence>MKKIICILLCFIVFSLLSGCDTENKSFSEVYHINLNEINKIEVTNGQNGENTVTTEQNVINNFISDIKDIKIAQYKKTDVKGWLYSITFYNQNKKLMSFTTSEIEGKTKKDETKLVTAIETFLNHK</sequence>
<feature type="signal peptide" evidence="1">
    <location>
        <begin position="1"/>
        <end position="18"/>
    </location>
</feature>
<evidence type="ECO:0000256" key="1">
    <source>
        <dbReference type="SAM" id="SignalP"/>
    </source>
</evidence>
<evidence type="ECO:0000313" key="2">
    <source>
        <dbReference type="EMBL" id="UPM53688.1"/>
    </source>
</evidence>
<dbReference type="PROSITE" id="PS51257">
    <property type="entry name" value="PROKAR_LIPOPROTEIN"/>
    <property type="match status" value="1"/>
</dbReference>
<dbReference type="EMBL" id="CP096034">
    <property type="protein sequence ID" value="UPM53688.1"/>
    <property type="molecule type" value="Genomic_DNA"/>
</dbReference>
<dbReference type="RefSeq" id="WP_248266933.1">
    <property type="nucleotide sequence ID" value="NZ_CP096034.1"/>
</dbReference>
<evidence type="ECO:0008006" key="4">
    <source>
        <dbReference type="Google" id="ProtNLM"/>
    </source>
</evidence>
<keyword evidence="1" id="KW-0732">Signal</keyword>
<protein>
    <recommendedName>
        <fullName evidence="4">Lipoprotein</fullName>
    </recommendedName>
</protein>
<dbReference type="Proteomes" id="UP000830639">
    <property type="component" value="Chromosome"/>
</dbReference>
<name>A0ABY4JLA9_9BACI</name>
<proteinExistence type="predicted"/>